<dbReference type="GO" id="GO:0030182">
    <property type="term" value="P:neuron differentiation"/>
    <property type="evidence" value="ECO:0007669"/>
    <property type="project" value="TreeGrafter"/>
</dbReference>
<dbReference type="GO" id="GO:0060070">
    <property type="term" value="P:canonical Wnt signaling pathway"/>
    <property type="evidence" value="ECO:0007669"/>
    <property type="project" value="TreeGrafter"/>
</dbReference>
<dbReference type="InterPro" id="IPR005817">
    <property type="entry name" value="Wnt"/>
</dbReference>
<sequence>MVLNLSIMLLVTVVDALETTYSLYSSNALGDDTCTKSILIGIEKIGTEKCHNFRWNGFVNWTCRKASFILFSPFSMQIIPSDRDFLHAVVISRDEVISTRKYSLRDLEKCRSDEMTKVRSEPFDFMCQNIRDDHVGFGNRIARVYLDDREIGKDLKSLISLINGRMEVLFVKTIIQESCICHGLSGSCTTKTCWMKVQDIHKLRYQLNQMQDLQTYPPIELALALQYTDSGDLLKTSIWLHVMTLVVILTG</sequence>
<keyword evidence="4" id="KW-0964">Secreted</keyword>
<keyword evidence="3 8" id="KW-0217">Developmental protein</keyword>
<proteinExistence type="inferred from homology"/>
<comment type="similarity">
    <text evidence="2 8">Belongs to the Wnt family.</text>
</comment>
<dbReference type="GO" id="GO:0045165">
    <property type="term" value="P:cell fate commitment"/>
    <property type="evidence" value="ECO:0007669"/>
    <property type="project" value="TreeGrafter"/>
</dbReference>
<keyword evidence="5" id="KW-0272">Extracellular matrix</keyword>
<evidence type="ECO:0000313" key="11">
    <source>
        <dbReference type="Proteomes" id="UP001054945"/>
    </source>
</evidence>
<protein>
    <recommendedName>
        <fullName evidence="8">Protein Wnt</fullName>
    </recommendedName>
</protein>
<keyword evidence="7" id="KW-1015">Disulfide bond</keyword>
<evidence type="ECO:0000256" key="6">
    <source>
        <dbReference type="ARBA" id="ARBA00022687"/>
    </source>
</evidence>
<keyword evidence="9" id="KW-0732">Signal</keyword>
<dbReference type="GO" id="GO:0005109">
    <property type="term" value="F:frizzled binding"/>
    <property type="evidence" value="ECO:0007669"/>
    <property type="project" value="TreeGrafter"/>
</dbReference>
<gene>
    <name evidence="10" type="primary">wnt8b</name>
    <name evidence="10" type="ORF">CEXT_775571</name>
</gene>
<evidence type="ECO:0000313" key="10">
    <source>
        <dbReference type="EMBL" id="GIY14432.1"/>
    </source>
</evidence>
<keyword evidence="11" id="KW-1185">Reference proteome</keyword>
<dbReference type="GO" id="GO:0005615">
    <property type="term" value="C:extracellular space"/>
    <property type="evidence" value="ECO:0007669"/>
    <property type="project" value="TreeGrafter"/>
</dbReference>
<feature type="signal peptide" evidence="9">
    <location>
        <begin position="1"/>
        <end position="16"/>
    </location>
</feature>
<dbReference type="AlphaFoldDB" id="A0AAV4R241"/>
<evidence type="ECO:0000256" key="7">
    <source>
        <dbReference type="ARBA" id="ARBA00023157"/>
    </source>
</evidence>
<keyword evidence="6 8" id="KW-0879">Wnt signaling pathway</keyword>
<dbReference type="Pfam" id="PF00110">
    <property type="entry name" value="wnt"/>
    <property type="match status" value="1"/>
</dbReference>
<accession>A0AAV4R241</accession>
<feature type="chain" id="PRO_5043539917" description="Protein Wnt" evidence="9">
    <location>
        <begin position="17"/>
        <end position="251"/>
    </location>
</feature>
<name>A0AAV4R241_CAEEX</name>
<dbReference type="SMART" id="SM00097">
    <property type="entry name" value="WNT1"/>
    <property type="match status" value="1"/>
</dbReference>
<comment type="function">
    <text evidence="8">Ligand for members of the frizzled family of seven transmembrane receptors.</text>
</comment>
<evidence type="ECO:0000256" key="4">
    <source>
        <dbReference type="ARBA" id="ARBA00022525"/>
    </source>
</evidence>
<dbReference type="Proteomes" id="UP001054945">
    <property type="component" value="Unassembled WGS sequence"/>
</dbReference>
<evidence type="ECO:0000256" key="1">
    <source>
        <dbReference type="ARBA" id="ARBA00004498"/>
    </source>
</evidence>
<comment type="caution">
    <text evidence="10">The sequence shown here is derived from an EMBL/GenBank/DDBJ whole genome shotgun (WGS) entry which is preliminary data.</text>
</comment>
<evidence type="ECO:0000256" key="9">
    <source>
        <dbReference type="SAM" id="SignalP"/>
    </source>
</evidence>
<evidence type="ECO:0000256" key="3">
    <source>
        <dbReference type="ARBA" id="ARBA00022473"/>
    </source>
</evidence>
<dbReference type="EMBL" id="BPLR01007084">
    <property type="protein sequence ID" value="GIY14432.1"/>
    <property type="molecule type" value="Genomic_DNA"/>
</dbReference>
<organism evidence="10 11">
    <name type="scientific">Caerostris extrusa</name>
    <name type="common">Bark spider</name>
    <name type="synonym">Caerostris bankana</name>
    <dbReference type="NCBI Taxonomy" id="172846"/>
    <lineage>
        <taxon>Eukaryota</taxon>
        <taxon>Metazoa</taxon>
        <taxon>Ecdysozoa</taxon>
        <taxon>Arthropoda</taxon>
        <taxon>Chelicerata</taxon>
        <taxon>Arachnida</taxon>
        <taxon>Araneae</taxon>
        <taxon>Araneomorphae</taxon>
        <taxon>Entelegynae</taxon>
        <taxon>Araneoidea</taxon>
        <taxon>Araneidae</taxon>
        <taxon>Caerostris</taxon>
    </lineage>
</organism>
<evidence type="ECO:0000256" key="8">
    <source>
        <dbReference type="RuleBase" id="RU003500"/>
    </source>
</evidence>
<evidence type="ECO:0000256" key="5">
    <source>
        <dbReference type="ARBA" id="ARBA00022530"/>
    </source>
</evidence>
<dbReference type="GO" id="GO:0005125">
    <property type="term" value="F:cytokine activity"/>
    <property type="evidence" value="ECO:0007669"/>
    <property type="project" value="TreeGrafter"/>
</dbReference>
<reference evidence="10 11" key="1">
    <citation type="submission" date="2021-06" db="EMBL/GenBank/DDBJ databases">
        <title>Caerostris extrusa draft genome.</title>
        <authorList>
            <person name="Kono N."/>
            <person name="Arakawa K."/>
        </authorList>
    </citation>
    <scope>NUCLEOTIDE SEQUENCE [LARGE SCALE GENOMIC DNA]</scope>
</reference>
<comment type="subcellular location">
    <subcellularLocation>
        <location evidence="1 8">Secreted</location>
        <location evidence="1 8">Extracellular space</location>
        <location evidence="1 8">Extracellular matrix</location>
    </subcellularLocation>
</comment>
<evidence type="ECO:0000256" key="2">
    <source>
        <dbReference type="ARBA" id="ARBA00005683"/>
    </source>
</evidence>
<dbReference type="PANTHER" id="PTHR12027">
    <property type="entry name" value="WNT RELATED"/>
    <property type="match status" value="1"/>
</dbReference>